<gene>
    <name evidence="4" type="primary">KNTC1</name>
    <name evidence="4" type="ORF">HK103_000132</name>
</gene>
<dbReference type="InterPro" id="IPR055404">
    <property type="entry name" value="ARM_KNTC1_2nd"/>
</dbReference>
<evidence type="ECO:0000259" key="2">
    <source>
        <dbReference type="Pfam" id="PF24516"/>
    </source>
</evidence>
<evidence type="ECO:0000259" key="3">
    <source>
        <dbReference type="Pfam" id="PF24520"/>
    </source>
</evidence>
<organism evidence="4 5">
    <name type="scientific">Boothiomyces macroporosus</name>
    <dbReference type="NCBI Taxonomy" id="261099"/>
    <lineage>
        <taxon>Eukaryota</taxon>
        <taxon>Fungi</taxon>
        <taxon>Fungi incertae sedis</taxon>
        <taxon>Chytridiomycota</taxon>
        <taxon>Chytridiomycota incertae sedis</taxon>
        <taxon>Chytridiomycetes</taxon>
        <taxon>Rhizophydiales</taxon>
        <taxon>Terramycetaceae</taxon>
        <taxon>Boothiomyces</taxon>
    </lineage>
</organism>
<feature type="domain" description="KNTC1 second ARM-repeats" evidence="2">
    <location>
        <begin position="586"/>
        <end position="723"/>
    </location>
</feature>
<comment type="caution">
    <text evidence="4">The sequence shown here is derived from an EMBL/GenBank/DDBJ whole genome shotgun (WGS) entry which is preliminary data.</text>
</comment>
<dbReference type="GO" id="GO:0031267">
    <property type="term" value="F:small GTPase binding"/>
    <property type="evidence" value="ECO:0007669"/>
    <property type="project" value="TreeGrafter"/>
</dbReference>
<feature type="domain" description="RZZ complex subunit KNTC1/ROD C-terminal" evidence="1">
    <location>
        <begin position="1265"/>
        <end position="1502"/>
    </location>
</feature>
<evidence type="ECO:0000313" key="4">
    <source>
        <dbReference type="EMBL" id="KAJ3262603.1"/>
    </source>
</evidence>
<reference evidence="4" key="1">
    <citation type="submission" date="2020-05" db="EMBL/GenBank/DDBJ databases">
        <title>Phylogenomic resolution of chytrid fungi.</title>
        <authorList>
            <person name="Stajich J.E."/>
            <person name="Amses K."/>
            <person name="Simmons R."/>
            <person name="Seto K."/>
            <person name="Myers J."/>
            <person name="Bonds A."/>
            <person name="Quandt C.A."/>
            <person name="Barry K."/>
            <person name="Liu P."/>
            <person name="Grigoriev I."/>
            <person name="Longcore J.E."/>
            <person name="James T.Y."/>
        </authorList>
    </citation>
    <scope>NUCLEOTIDE SEQUENCE</scope>
    <source>
        <strain evidence="4">PLAUS21</strain>
    </source>
</reference>
<keyword evidence="5" id="KW-1185">Reference proteome</keyword>
<dbReference type="PANTHER" id="PTHR15688">
    <property type="entry name" value="KINETOCHORE-ASSOCIATED PROTEIN 1"/>
    <property type="match status" value="1"/>
</dbReference>
<dbReference type="Pfam" id="PF24520">
    <property type="entry name" value="ARM_KNTC1_1st"/>
    <property type="match status" value="1"/>
</dbReference>
<dbReference type="InterPro" id="IPR055403">
    <property type="entry name" value="ARM_KNTC1_1st"/>
</dbReference>
<dbReference type="GO" id="GO:0000070">
    <property type="term" value="P:mitotic sister chromatid segregation"/>
    <property type="evidence" value="ECO:0007669"/>
    <property type="project" value="TreeGrafter"/>
</dbReference>
<dbReference type="GO" id="GO:0007094">
    <property type="term" value="P:mitotic spindle assembly checkpoint signaling"/>
    <property type="evidence" value="ECO:0007669"/>
    <property type="project" value="TreeGrafter"/>
</dbReference>
<dbReference type="Pfam" id="PF24516">
    <property type="entry name" value="ARM_KNTC1_2nd"/>
    <property type="match status" value="1"/>
</dbReference>
<feature type="domain" description="KNTC1 first ARM-repeats" evidence="3">
    <location>
        <begin position="282"/>
        <end position="487"/>
    </location>
</feature>
<dbReference type="Pfam" id="PF10493">
    <property type="entry name" value="Rod_C"/>
    <property type="match status" value="1"/>
</dbReference>
<dbReference type="InterPro" id="IPR052802">
    <property type="entry name" value="KNTC1"/>
</dbReference>
<dbReference type="GO" id="GO:0005828">
    <property type="term" value="C:kinetochore microtubule"/>
    <property type="evidence" value="ECO:0007669"/>
    <property type="project" value="TreeGrafter"/>
</dbReference>
<dbReference type="Proteomes" id="UP001210925">
    <property type="component" value="Unassembled WGS sequence"/>
</dbReference>
<sequence length="1744" mass="200308">MLAEKDKLELDFRETELALKDVKDLAEAHGFIAASNHSKGAITCNDELFIVDLETHDVTTIQLDCPIEYIALSSNFLVIADSLGSLSFIDFNGNALHSIVLNNGDGKKFQGLFFNNEFELIVVFAGNLLKITTDSDVQNTGFTMDSVKHEMIKLNMEFVAVEKYNRGMVLIASGGNSCLKSDYLYNHRSFLIAKKLEITPKRLKKMDDYHVLCEFEDSTRILDTRGFKFHHHTKEREIMSLSDELFVVAREGILKLCQKLETDPQEVILQLLRSNPEMVEAYCLNNDISIDTLNKLKLAECPFEELVGILNEINDYEYLHSFCQNFESESAQELKTVYQFARNKFAILRQSDIAQEFTHLLARVHTFSEIKNLKGYAQYWPQIRTFLKSKMILNFQLLLSLESYELALLVCRRHRAELVLSSIPTDIPAKLLTLILVEFEKITNHKEELYTWVFDRSVEIEKLGQPKNALFLLEWAAQNLKSIENNTSPNLYVASIMEASQKRHLMNSNIMKDISKRIIQLEDIIDLASSLQTIAMSMLDRVQSPDDILPHIQSHTKPYLKKHFISLNLFLVDYVKEMVQNAEYVETRIFPILSLIECQTYRSEILIELMRRSPIPWSDNLDTLIKESLMMENKLSTDLAEQYKMMELKRMVKSYGVEKFNVADKVTALKIISLILSNESTCALQDAIMVSDVYGISRIEVFVQRLQYLISNLYNSTIQRLIKYGTEVADSPDDNKYLEQEELEYALKHVDTWILFKLDGMLSSDSQVFKSFLEAGDIISSSPVYGKTLKLCEELKRNITPKQLEDKEFTIQLLDEYIIQCGGAEGNCIRLGDLLGFEQHIILSRIARYLARKGDAKHVLSICKELVKLDVDSSSDLISALIIELIGNASKYVDQCLDISLNLLEMAKLTVRYCKPNLLEYYMTLFKRLEIAHHIILQTDLGAYKQSVESRDIDSHLDGLFEEIYHDGGLVTSSSAILPNLLTFIKTQDLKENAPSSKGKGKSSENEVYSAALNVAQECFSTRNYASCIRICQLLKMQFHNQQPSEELEQLVNDSVVSTLQNLLTTSNLDYNYSLGCMLYLPIGKANEIFKAQTPQGEEYRRSLIPYLLFKTGDITLAEDYADQFNVELDLVYKKYIQQLLFIYSDDEDRESKIVFAIEKYTNKMLLLDLLLNDYFPKLSSYDYEGNLFSKLGLLFLCQQVIYLDPTSKVAKRNKAIIEILLRYTRTSVPTEGECNSPEDVEVGLSLIERSWKTTVEVYYSQRTKRMPFHLILSDPSKILALEITESTIAKLIPLTQVLELTTDKFYEALINQKIQKLQLELKQYLSLEEYELRAISRDITFSDFKPLLSKIVDSELLVRTTVYVAGNFPRGEDRIAAYKTALQYAEKWVKSLQADNETETLEMAMTGASKIKNMLSIAETENSLQLYGLQMYDKLVTKPNSLIAQLLTHEHTRPTLEVSTYHKLAEEIARRNSIDLEKLKLMLLQKWITADVITSDLELQERVLFLFYGKLEWGVSKLYAFSQLALALICKICLDYSVYDFELWANVMESFVPAEVALKVQYAIMKEVLKRPDLSSVSKVNEVWSKVLFSSLEEWFKNECDVADLKELVDHLLQTEFLADEIIMKITEMCKSRQHTALETIASFAILHRLPNSLVAKELKHFLQWDDEQRAIETLKLLNSYGQKYAFIAEVQNQLSSLIFDMLNYRGLYLGIGKSQFMESFVKYLIRQDRITNLLSATLAASR</sequence>
<proteinExistence type="predicted"/>
<evidence type="ECO:0000313" key="5">
    <source>
        <dbReference type="Proteomes" id="UP001210925"/>
    </source>
</evidence>
<evidence type="ECO:0000259" key="1">
    <source>
        <dbReference type="Pfam" id="PF10493"/>
    </source>
</evidence>
<dbReference type="EMBL" id="JADGKB010000001">
    <property type="protein sequence ID" value="KAJ3262603.1"/>
    <property type="molecule type" value="Genomic_DNA"/>
</dbReference>
<dbReference type="GO" id="GO:1903394">
    <property type="term" value="P:protein localization to kinetochore involved in kinetochore assembly"/>
    <property type="evidence" value="ECO:0007669"/>
    <property type="project" value="TreeGrafter"/>
</dbReference>
<dbReference type="PANTHER" id="PTHR15688:SF1">
    <property type="entry name" value="KINETOCHORE-ASSOCIATED PROTEIN 1"/>
    <property type="match status" value="1"/>
</dbReference>
<dbReference type="GO" id="GO:1990423">
    <property type="term" value="C:RZZ complex"/>
    <property type="evidence" value="ECO:0007669"/>
    <property type="project" value="TreeGrafter"/>
</dbReference>
<protein>
    <submittedName>
        <fullName evidence="4">Kinetochore-associated protein 1</fullName>
    </submittedName>
</protein>
<dbReference type="InterPro" id="IPR019527">
    <property type="entry name" value="RZZ-complex_KNTC1/ROD_C"/>
</dbReference>
<accession>A0AAD5UN31</accession>
<dbReference type="GO" id="GO:0005737">
    <property type="term" value="C:cytoplasm"/>
    <property type="evidence" value="ECO:0007669"/>
    <property type="project" value="TreeGrafter"/>
</dbReference>
<name>A0AAD5UN31_9FUNG</name>